<sequence length="114" mass="11910">MGLPESQPFPWDPESTSIYIANGHHVLHCVFYHCLLSWLSVSPYGAIGMITYHSRVSQRQHASGSGAASLASASASAAGLATGSAAGAAIEAMTRQASTVKKRIVVIVIVSVTR</sequence>
<protein>
    <submittedName>
        <fullName evidence="1">Uncharacterized protein</fullName>
    </submittedName>
</protein>
<reference evidence="1" key="1">
    <citation type="submission" date="2022-11" db="EMBL/GenBank/DDBJ databases">
        <title>Chromosomal genome sequence assembly and mating type (MAT) locus characterization of the leprose asexual lichenized fungus Lepraria neglecta (Nyl.) Erichsen.</title>
        <authorList>
            <person name="Allen J.L."/>
            <person name="Pfeffer B."/>
        </authorList>
    </citation>
    <scope>NUCLEOTIDE SEQUENCE</scope>
    <source>
        <strain evidence="1">Allen 5258</strain>
    </source>
</reference>
<accession>A0AAD9Z7E2</accession>
<dbReference type="EMBL" id="JASNWA010000007">
    <property type="protein sequence ID" value="KAK3172800.1"/>
    <property type="molecule type" value="Genomic_DNA"/>
</dbReference>
<dbReference type="Proteomes" id="UP001276659">
    <property type="component" value="Unassembled WGS sequence"/>
</dbReference>
<evidence type="ECO:0000313" key="2">
    <source>
        <dbReference type="Proteomes" id="UP001276659"/>
    </source>
</evidence>
<dbReference type="AlphaFoldDB" id="A0AAD9Z7E2"/>
<gene>
    <name evidence="1" type="ORF">OEA41_006125</name>
</gene>
<comment type="caution">
    <text evidence="1">The sequence shown here is derived from an EMBL/GenBank/DDBJ whole genome shotgun (WGS) entry which is preliminary data.</text>
</comment>
<organism evidence="1 2">
    <name type="scientific">Lepraria neglecta</name>
    <dbReference type="NCBI Taxonomy" id="209136"/>
    <lineage>
        <taxon>Eukaryota</taxon>
        <taxon>Fungi</taxon>
        <taxon>Dikarya</taxon>
        <taxon>Ascomycota</taxon>
        <taxon>Pezizomycotina</taxon>
        <taxon>Lecanoromycetes</taxon>
        <taxon>OSLEUM clade</taxon>
        <taxon>Lecanoromycetidae</taxon>
        <taxon>Lecanorales</taxon>
        <taxon>Lecanorineae</taxon>
        <taxon>Stereocaulaceae</taxon>
        <taxon>Lepraria</taxon>
    </lineage>
</organism>
<proteinExistence type="predicted"/>
<name>A0AAD9Z7E2_9LECA</name>
<evidence type="ECO:0000313" key="1">
    <source>
        <dbReference type="EMBL" id="KAK3172800.1"/>
    </source>
</evidence>
<keyword evidence="2" id="KW-1185">Reference proteome</keyword>